<name>A0A0M3KFS6_ANISI</name>
<sequence>LAIDTDQCIKRLRDSDNNNNSNNEYNSNNKCDINCNNLNAEPSTNARFSLHCKEVKPSESRDSCHRLAAKRQPYNGDYANDNEKIGACRDRKLDERRAIDTRNRGESKDRNLAREYGDRKRRKY</sequence>
<feature type="compositionally biased region" description="Basic and acidic residues" evidence="1">
    <location>
        <begin position="92"/>
        <end position="118"/>
    </location>
</feature>
<organism evidence="2">
    <name type="scientific">Anisakis simplex</name>
    <name type="common">Herring worm</name>
    <dbReference type="NCBI Taxonomy" id="6269"/>
    <lineage>
        <taxon>Eukaryota</taxon>
        <taxon>Metazoa</taxon>
        <taxon>Ecdysozoa</taxon>
        <taxon>Nematoda</taxon>
        <taxon>Chromadorea</taxon>
        <taxon>Rhabditida</taxon>
        <taxon>Spirurina</taxon>
        <taxon>Ascaridomorpha</taxon>
        <taxon>Ascaridoidea</taxon>
        <taxon>Anisakidae</taxon>
        <taxon>Anisakis</taxon>
        <taxon>Anisakis simplex complex</taxon>
    </lineage>
</organism>
<evidence type="ECO:0000313" key="2">
    <source>
        <dbReference type="WBParaSite" id="ASIM_0001983701-mRNA-1"/>
    </source>
</evidence>
<dbReference type="AlphaFoldDB" id="A0A0M3KFS6"/>
<evidence type="ECO:0000256" key="1">
    <source>
        <dbReference type="SAM" id="MobiDB-lite"/>
    </source>
</evidence>
<protein>
    <submittedName>
        <fullName evidence="2">Circumsporozoite protein</fullName>
    </submittedName>
</protein>
<feature type="region of interest" description="Disordered" evidence="1">
    <location>
        <begin position="92"/>
        <end position="124"/>
    </location>
</feature>
<accession>A0A0M3KFS6</accession>
<dbReference type="WBParaSite" id="ASIM_0001983701-mRNA-1">
    <property type="protein sequence ID" value="ASIM_0001983701-mRNA-1"/>
    <property type="gene ID" value="ASIM_0001983701"/>
</dbReference>
<proteinExistence type="predicted"/>
<reference evidence="2" key="1">
    <citation type="submission" date="2017-02" db="UniProtKB">
        <authorList>
            <consortium name="WormBaseParasite"/>
        </authorList>
    </citation>
    <scope>IDENTIFICATION</scope>
</reference>